<dbReference type="InterPro" id="IPR025455">
    <property type="entry name" value="DUF4276"/>
</dbReference>
<sequence length="227" mass="24583">MSETATVVALVEGATERYFVRDLLAPYLGEKGIWLEAVILSKPGAKGGDVRFARAQKDIRNLLKQRSDTWVTLMIDYYGIGTDWPGYAESKRQADSAAKASVMNGATAREVQTLFADRDPDRRFIPYVSMHETEALYFSDPATLAAGLGVARKGIDAILGECREPEGINDRPDGAPSKRLKALSPTFKKTVTGIGIAKAVGIDAMRRACPLFDAWVTSLEGLAGGAR</sequence>
<gene>
    <name evidence="1" type="ORF">KAR29_12195</name>
</gene>
<reference evidence="2" key="1">
    <citation type="submission" date="2021-04" db="EMBL/GenBank/DDBJ databases">
        <title>A novel Synergistetes isolate from a pyrite-forming mixed culture.</title>
        <authorList>
            <person name="Bunk B."/>
            <person name="Sproer C."/>
            <person name="Spring S."/>
            <person name="Pester M."/>
        </authorList>
    </citation>
    <scope>NUCLEOTIDE SEQUENCE [LARGE SCALE GENOMIC DNA]</scope>
    <source>
        <strain evidence="2">J.5.4.2-T.3.5.2</strain>
    </source>
</reference>
<evidence type="ECO:0000313" key="1">
    <source>
        <dbReference type="EMBL" id="QTX32057.1"/>
    </source>
</evidence>
<protein>
    <submittedName>
        <fullName evidence="1">DUF4276 family protein</fullName>
    </submittedName>
</protein>
<proteinExistence type="predicted"/>
<name>A0A9Q7ANE4_9BACT</name>
<dbReference type="AlphaFoldDB" id="A0A9Q7ANE4"/>
<organism evidence="1 2">
    <name type="scientific">Aminithiophilus ramosus</name>
    <dbReference type="NCBI Taxonomy" id="3029084"/>
    <lineage>
        <taxon>Bacteria</taxon>
        <taxon>Thermotogati</taxon>
        <taxon>Synergistota</taxon>
        <taxon>Synergistia</taxon>
        <taxon>Synergistales</taxon>
        <taxon>Aminithiophilaceae</taxon>
        <taxon>Aminithiophilus</taxon>
    </lineage>
</organism>
<keyword evidence="2" id="KW-1185">Reference proteome</keyword>
<dbReference type="EMBL" id="CP072943">
    <property type="protein sequence ID" value="QTX32057.1"/>
    <property type="molecule type" value="Genomic_DNA"/>
</dbReference>
<dbReference type="Pfam" id="PF14103">
    <property type="entry name" value="DUF4276"/>
    <property type="match status" value="1"/>
</dbReference>
<dbReference type="RefSeq" id="WP_274373264.1">
    <property type="nucleotide sequence ID" value="NZ_CP072943.1"/>
</dbReference>
<evidence type="ECO:0000313" key="2">
    <source>
        <dbReference type="Proteomes" id="UP000671879"/>
    </source>
</evidence>
<dbReference type="Proteomes" id="UP000671879">
    <property type="component" value="Chromosome"/>
</dbReference>
<accession>A0A9Q7ANE4</accession>
<dbReference type="KEGG" id="aram:KAR29_12195"/>